<dbReference type="RefSeq" id="WP_100289012.1">
    <property type="nucleotide sequence ID" value="NZ_PHHA01000018.1"/>
</dbReference>
<name>A0A2M8S201_9PAST</name>
<gene>
    <name evidence="2" type="ORF">CVP05_07830</name>
</gene>
<keyword evidence="3" id="KW-1185">Reference proteome</keyword>
<dbReference type="InterPro" id="IPR007360">
    <property type="entry name" value="SirB"/>
</dbReference>
<dbReference type="OrthoDB" id="5588650at2"/>
<dbReference type="PIRSF" id="PIRSF005610">
    <property type="entry name" value="SirB"/>
    <property type="match status" value="1"/>
</dbReference>
<feature type="transmembrane region" description="Helical" evidence="1">
    <location>
        <begin position="100"/>
        <end position="117"/>
    </location>
</feature>
<protein>
    <recommendedName>
        <fullName evidence="4">Invasion protein expression up-regulator SirB</fullName>
    </recommendedName>
</protein>
<dbReference type="PANTHER" id="PTHR39594">
    <property type="entry name" value="PROTEIN YCHQ"/>
    <property type="match status" value="1"/>
</dbReference>
<keyword evidence="1" id="KW-0812">Transmembrane</keyword>
<feature type="transmembrane region" description="Helical" evidence="1">
    <location>
        <begin position="40"/>
        <end position="63"/>
    </location>
</feature>
<organism evidence="2 3">
    <name type="scientific">Conservatibacter flavescens</name>
    <dbReference type="NCBI Taxonomy" id="28161"/>
    <lineage>
        <taxon>Bacteria</taxon>
        <taxon>Pseudomonadati</taxon>
        <taxon>Pseudomonadota</taxon>
        <taxon>Gammaproteobacteria</taxon>
        <taxon>Pasteurellales</taxon>
        <taxon>Pasteurellaceae</taxon>
        <taxon>Conservatibacter</taxon>
    </lineage>
</organism>
<feature type="transmembrane region" description="Helical" evidence="1">
    <location>
        <begin position="6"/>
        <end position="28"/>
    </location>
</feature>
<proteinExistence type="predicted"/>
<reference evidence="2 3" key="1">
    <citation type="submission" date="2017-11" db="EMBL/GenBank/DDBJ databases">
        <title>Reclassification of Bisgaard taxon 7 as Conservatibacter flavescens gen. nov., sp. nov.</title>
        <authorList>
            <person name="Christensen H."/>
        </authorList>
    </citation>
    <scope>NUCLEOTIDE SEQUENCE [LARGE SCALE GENOMIC DNA]</scope>
    <source>
        <strain evidence="2 3">7_4</strain>
    </source>
</reference>
<dbReference type="GO" id="GO:0005886">
    <property type="term" value="C:plasma membrane"/>
    <property type="evidence" value="ECO:0007669"/>
    <property type="project" value="TreeGrafter"/>
</dbReference>
<dbReference type="Proteomes" id="UP000229329">
    <property type="component" value="Unassembled WGS sequence"/>
</dbReference>
<evidence type="ECO:0000313" key="2">
    <source>
        <dbReference type="EMBL" id="PJG85155.1"/>
    </source>
</evidence>
<dbReference type="AlphaFoldDB" id="A0A2M8S201"/>
<keyword evidence="1" id="KW-1133">Transmembrane helix</keyword>
<evidence type="ECO:0000313" key="3">
    <source>
        <dbReference type="Proteomes" id="UP000229329"/>
    </source>
</evidence>
<dbReference type="EMBL" id="PHHA01000018">
    <property type="protein sequence ID" value="PJG85155.1"/>
    <property type="molecule type" value="Genomic_DNA"/>
</dbReference>
<feature type="transmembrane region" description="Helical" evidence="1">
    <location>
        <begin position="69"/>
        <end position="88"/>
    </location>
</feature>
<dbReference type="Pfam" id="PF04247">
    <property type="entry name" value="SirB"/>
    <property type="match status" value="1"/>
</dbReference>
<keyword evidence="1" id="KW-0472">Membrane</keyword>
<sequence>MLDSLTLLYIHISSAFLTFTLFLVRGIMQAVGKNWREIKLLKILPHLSDTLLLLSGLIIVITLDYGLPFWLIIKIVFLVIYIIFAVKAFSRRTVIFNHRAFIIALVAYLLALLVAYFH</sequence>
<accession>A0A2M8S201</accession>
<evidence type="ECO:0000256" key="1">
    <source>
        <dbReference type="SAM" id="Phobius"/>
    </source>
</evidence>
<evidence type="ECO:0008006" key="4">
    <source>
        <dbReference type="Google" id="ProtNLM"/>
    </source>
</evidence>
<dbReference type="PANTHER" id="PTHR39594:SF1">
    <property type="entry name" value="PROTEIN YCHQ"/>
    <property type="match status" value="1"/>
</dbReference>
<comment type="caution">
    <text evidence="2">The sequence shown here is derived from an EMBL/GenBank/DDBJ whole genome shotgun (WGS) entry which is preliminary data.</text>
</comment>